<proteinExistence type="predicted"/>
<evidence type="ECO:0000313" key="2">
    <source>
        <dbReference type="EMBL" id="KVH96692.1"/>
    </source>
</evidence>
<keyword evidence="3" id="KW-1185">Reference proteome</keyword>
<dbReference type="EMBL" id="LEKV01004252">
    <property type="protein sequence ID" value="KVH96692.1"/>
    <property type="molecule type" value="Genomic_DNA"/>
</dbReference>
<sequence length="188" mass="21482">MNGWAQFGACKLMMKTHPFPRVQWWSVVLVWYKDETEDTTSMNSAPTVGFQVWFLKSTTGFRVWLSMADLVLVLFSISTLAERSRTLIWAKNSRFTSVTQIKTRGSDSRFNWRRSSRFKRRSKSAIFSTIKAYTFRRGIWEECHAGLAVGLASIGPGVDQGTAADQAVEKRDKLNEPMFGENRHDKAS</sequence>
<evidence type="ECO:0000256" key="1">
    <source>
        <dbReference type="SAM" id="MobiDB-lite"/>
    </source>
</evidence>
<reference evidence="2 3" key="1">
    <citation type="journal article" date="2016" name="Sci. Rep.">
        <title>The genome sequence of the outbreeding globe artichoke constructed de novo incorporating a phase-aware low-pass sequencing strategy of F1 progeny.</title>
        <authorList>
            <person name="Scaglione D."/>
            <person name="Reyes-Chin-Wo S."/>
            <person name="Acquadro A."/>
            <person name="Froenicke L."/>
            <person name="Portis E."/>
            <person name="Beitel C."/>
            <person name="Tirone M."/>
            <person name="Mauro R."/>
            <person name="Lo Monaco A."/>
            <person name="Mauromicale G."/>
            <person name="Faccioli P."/>
            <person name="Cattivelli L."/>
            <person name="Rieseberg L."/>
            <person name="Michelmore R."/>
            <person name="Lanteri S."/>
        </authorList>
    </citation>
    <scope>NUCLEOTIDE SEQUENCE [LARGE SCALE GENOMIC DNA]</scope>
    <source>
        <strain evidence="2">2C</strain>
    </source>
</reference>
<dbReference type="Gramene" id="KVH96692">
    <property type="protein sequence ID" value="KVH96692"/>
    <property type="gene ID" value="Ccrd_001217"/>
</dbReference>
<dbReference type="AlphaFoldDB" id="A0A103XTM9"/>
<feature type="region of interest" description="Disordered" evidence="1">
    <location>
        <begin position="162"/>
        <end position="188"/>
    </location>
</feature>
<gene>
    <name evidence="2" type="ORF">Ccrd_001217</name>
</gene>
<dbReference type="Proteomes" id="UP000243975">
    <property type="component" value="Unassembled WGS sequence"/>
</dbReference>
<protein>
    <submittedName>
        <fullName evidence="2">Uncharacterized protein</fullName>
    </submittedName>
</protein>
<organism evidence="2 3">
    <name type="scientific">Cynara cardunculus var. scolymus</name>
    <name type="common">Globe artichoke</name>
    <name type="synonym">Cynara scolymus</name>
    <dbReference type="NCBI Taxonomy" id="59895"/>
    <lineage>
        <taxon>Eukaryota</taxon>
        <taxon>Viridiplantae</taxon>
        <taxon>Streptophyta</taxon>
        <taxon>Embryophyta</taxon>
        <taxon>Tracheophyta</taxon>
        <taxon>Spermatophyta</taxon>
        <taxon>Magnoliopsida</taxon>
        <taxon>eudicotyledons</taxon>
        <taxon>Gunneridae</taxon>
        <taxon>Pentapetalae</taxon>
        <taxon>asterids</taxon>
        <taxon>campanulids</taxon>
        <taxon>Asterales</taxon>
        <taxon>Asteraceae</taxon>
        <taxon>Carduoideae</taxon>
        <taxon>Cardueae</taxon>
        <taxon>Carduinae</taxon>
        <taxon>Cynara</taxon>
    </lineage>
</organism>
<comment type="caution">
    <text evidence="2">The sequence shown here is derived from an EMBL/GenBank/DDBJ whole genome shotgun (WGS) entry which is preliminary data.</text>
</comment>
<accession>A0A103XTM9</accession>
<name>A0A103XTM9_CYNCS</name>
<feature type="compositionally biased region" description="Basic and acidic residues" evidence="1">
    <location>
        <begin position="167"/>
        <end position="188"/>
    </location>
</feature>
<evidence type="ECO:0000313" key="3">
    <source>
        <dbReference type="Proteomes" id="UP000243975"/>
    </source>
</evidence>